<evidence type="ECO:0000313" key="1">
    <source>
        <dbReference type="EMBL" id="OKL38681.1"/>
    </source>
</evidence>
<dbReference type="STRING" id="1797110.A3841_05955"/>
<accession>A0A1Q5P924</accession>
<dbReference type="EMBL" id="LVWA01000012">
    <property type="protein sequence ID" value="OKL38681.1"/>
    <property type="molecule type" value="Genomic_DNA"/>
</dbReference>
<dbReference type="AlphaFoldDB" id="A0A1Q5P924"/>
<name>A0A1Q5P924_9BACT</name>
<comment type="caution">
    <text evidence="1">The sequence shown here is derived from an EMBL/GenBank/DDBJ whole genome shotgun (WGS) entry which is preliminary data.</text>
</comment>
<evidence type="ECO:0000313" key="2">
    <source>
        <dbReference type="Proteomes" id="UP000186551"/>
    </source>
</evidence>
<dbReference type="Proteomes" id="UP000186551">
    <property type="component" value="Unassembled WGS sequence"/>
</dbReference>
<sequence>MGFLPILPLPLSAQKSVGKSIEVAPTNGNGSSVIQNKMYRYPEFKEGKVTFKNGTATIANLNYNVFSGEAEFVKGEDTLAVDNLFTISSISIGDDLYFYDQESKSLLQQLEKFRSATLLVKEKYEVADIKSKGAMGSSPSSIAATSATQYADKSQTYNLKSSDNYKFKVKTSYYLADLNDHYYEASKRNISRLYPNAKDALIEYFRTNKVDFDNEAQLRELIQYIEGHSQK</sequence>
<organism evidence="1 2">
    <name type="scientific">Pontibacter flavimaris</name>
    <dbReference type="NCBI Taxonomy" id="1797110"/>
    <lineage>
        <taxon>Bacteria</taxon>
        <taxon>Pseudomonadati</taxon>
        <taxon>Bacteroidota</taxon>
        <taxon>Cytophagia</taxon>
        <taxon>Cytophagales</taxon>
        <taxon>Hymenobacteraceae</taxon>
        <taxon>Pontibacter</taxon>
    </lineage>
</organism>
<reference evidence="1 2" key="1">
    <citation type="submission" date="2016-03" db="EMBL/GenBank/DDBJ databases">
        <title>Genome sequence of Pontibacter sp. nov., of the family cytophagaceae, isolated from marine sediment of the Yellow Sea, China.</title>
        <authorList>
            <person name="Zhang G."/>
            <person name="Zhang R."/>
        </authorList>
    </citation>
    <scope>NUCLEOTIDE SEQUENCE [LARGE SCALE GENOMIC DNA]</scope>
    <source>
        <strain evidence="1 2">S10-8</strain>
    </source>
</reference>
<keyword evidence="2" id="KW-1185">Reference proteome</keyword>
<protein>
    <submittedName>
        <fullName evidence="1">Uncharacterized protein</fullName>
    </submittedName>
</protein>
<gene>
    <name evidence="1" type="ORF">A3841_05955</name>
</gene>
<proteinExistence type="predicted"/>